<keyword evidence="3" id="KW-0547">Nucleotide-binding</keyword>
<dbReference type="SMART" id="SM00382">
    <property type="entry name" value="AAA"/>
    <property type="match status" value="1"/>
</dbReference>
<evidence type="ECO:0000256" key="2">
    <source>
        <dbReference type="ARBA" id="ARBA00022448"/>
    </source>
</evidence>
<dbReference type="InterPro" id="IPR050683">
    <property type="entry name" value="Bact_Polysacc_Export_ATP-bd"/>
</dbReference>
<comment type="similarity">
    <text evidence="1">Belongs to the ABC transporter superfamily.</text>
</comment>
<dbReference type="CDD" id="cd03220">
    <property type="entry name" value="ABC_KpsT_Wzt"/>
    <property type="match status" value="1"/>
</dbReference>
<gene>
    <name evidence="6" type="ORF">CH364_03545</name>
</gene>
<dbReference type="AlphaFoldDB" id="A0A2N0ALZ7"/>
<reference evidence="6 7" key="1">
    <citation type="submission" date="2017-07" db="EMBL/GenBank/DDBJ databases">
        <title>Leptospira spp. isolated from tropical soils.</title>
        <authorList>
            <person name="Thibeaux R."/>
            <person name="Iraola G."/>
            <person name="Ferres I."/>
            <person name="Bierque E."/>
            <person name="Girault D."/>
            <person name="Soupe-Gilbert M.-E."/>
            <person name="Picardeau M."/>
            <person name="Goarant C."/>
        </authorList>
    </citation>
    <scope>NUCLEOTIDE SEQUENCE [LARGE SCALE GENOMIC DNA]</scope>
    <source>
        <strain evidence="6 7">FH2-B-A1</strain>
    </source>
</reference>
<evidence type="ECO:0000313" key="6">
    <source>
        <dbReference type="EMBL" id="PJZ85334.1"/>
    </source>
</evidence>
<evidence type="ECO:0000256" key="4">
    <source>
        <dbReference type="ARBA" id="ARBA00022840"/>
    </source>
</evidence>
<evidence type="ECO:0000256" key="1">
    <source>
        <dbReference type="ARBA" id="ARBA00005417"/>
    </source>
</evidence>
<dbReference type="Pfam" id="PF14524">
    <property type="entry name" value="Wzt_C"/>
    <property type="match status" value="1"/>
</dbReference>
<dbReference type="InterPro" id="IPR015860">
    <property type="entry name" value="ABC_transpr_TagH-like"/>
</dbReference>
<protein>
    <submittedName>
        <fullName evidence="6">ABC transporter ATP-binding protein</fullName>
    </submittedName>
</protein>
<evidence type="ECO:0000256" key="3">
    <source>
        <dbReference type="ARBA" id="ARBA00022741"/>
    </source>
</evidence>
<dbReference type="Proteomes" id="UP000232145">
    <property type="component" value="Unassembled WGS sequence"/>
</dbReference>
<keyword evidence="7" id="KW-1185">Reference proteome</keyword>
<sequence length="399" mass="44483">MPSVVLENLTKDYHGFSRPWKRILAGLSFGYFGIDLKFTAIRSLSVRIGSGEILGIIGKNGAGKSTLLKLITGVISKDKGNLIVNGSVRALLELSVGFNPELSGEENVYYNGLVWGYKPSEIKDLIDSIFEFAELKEFRNSPLKNYSSGMAMRLGFSLATAIRPDILIVDEALAVGDASFQQKCLKRIKEFSNLGSCILVVSHDLGLISYFCTRAILLDHGTMLFDGSPRVAIEEYMHVLAKKTEPSLIPNSELIQDVLVSLRNEKGLDTRHHFLGSTATLRIEFQSTKQITDATIGFHIDSEKGIRIFGTNSFHLGKRNLKILESERTLVEFQFPIQFSDGKYSLGVSIHKGETHMEGSYFWAESILDFEVERGKIEKFVGLCHLPTEFQIQTLSKSE</sequence>
<dbReference type="PANTHER" id="PTHR46743:SF2">
    <property type="entry name" value="TEICHOIC ACIDS EXPORT ATP-BINDING PROTEIN TAGH"/>
    <property type="match status" value="1"/>
</dbReference>
<dbReference type="GO" id="GO:0016020">
    <property type="term" value="C:membrane"/>
    <property type="evidence" value="ECO:0007669"/>
    <property type="project" value="InterPro"/>
</dbReference>
<dbReference type="CDD" id="cd10147">
    <property type="entry name" value="Wzt_C-like"/>
    <property type="match status" value="1"/>
</dbReference>
<dbReference type="InterPro" id="IPR003593">
    <property type="entry name" value="AAA+_ATPase"/>
</dbReference>
<dbReference type="RefSeq" id="WP_100742236.1">
    <property type="nucleotide sequence ID" value="NZ_NPDW01000001.1"/>
</dbReference>
<dbReference type="PANTHER" id="PTHR46743">
    <property type="entry name" value="TEICHOIC ACIDS EXPORT ATP-BINDING PROTEIN TAGH"/>
    <property type="match status" value="1"/>
</dbReference>
<dbReference type="InterPro" id="IPR017871">
    <property type="entry name" value="ABC_transporter-like_CS"/>
</dbReference>
<dbReference type="GO" id="GO:0140359">
    <property type="term" value="F:ABC-type transporter activity"/>
    <property type="evidence" value="ECO:0007669"/>
    <property type="project" value="InterPro"/>
</dbReference>
<dbReference type="GO" id="GO:0016887">
    <property type="term" value="F:ATP hydrolysis activity"/>
    <property type="evidence" value="ECO:0007669"/>
    <property type="project" value="InterPro"/>
</dbReference>
<dbReference type="InterPro" id="IPR027417">
    <property type="entry name" value="P-loop_NTPase"/>
</dbReference>
<dbReference type="InterPro" id="IPR003439">
    <property type="entry name" value="ABC_transporter-like_ATP-bd"/>
</dbReference>
<dbReference type="GO" id="GO:0005524">
    <property type="term" value="F:ATP binding"/>
    <property type="evidence" value="ECO:0007669"/>
    <property type="project" value="UniProtKB-KW"/>
</dbReference>
<comment type="caution">
    <text evidence="6">The sequence shown here is derived from an EMBL/GenBank/DDBJ whole genome shotgun (WGS) entry which is preliminary data.</text>
</comment>
<evidence type="ECO:0000313" key="7">
    <source>
        <dbReference type="Proteomes" id="UP000232145"/>
    </source>
</evidence>
<keyword evidence="2" id="KW-0813">Transport</keyword>
<dbReference type="EMBL" id="NPDX01000001">
    <property type="protein sequence ID" value="PJZ85334.1"/>
    <property type="molecule type" value="Genomic_DNA"/>
</dbReference>
<dbReference type="SUPFAM" id="SSF52540">
    <property type="entry name" value="P-loop containing nucleoside triphosphate hydrolases"/>
    <property type="match status" value="1"/>
</dbReference>
<dbReference type="InterPro" id="IPR029439">
    <property type="entry name" value="Wzt_C"/>
</dbReference>
<feature type="domain" description="ABC transporter" evidence="5">
    <location>
        <begin position="4"/>
        <end position="245"/>
    </location>
</feature>
<dbReference type="OrthoDB" id="9778870at2"/>
<keyword evidence="4 6" id="KW-0067">ATP-binding</keyword>
<name>A0A2N0ALZ7_9LEPT</name>
<evidence type="ECO:0000259" key="5">
    <source>
        <dbReference type="PROSITE" id="PS50893"/>
    </source>
</evidence>
<dbReference type="PROSITE" id="PS50893">
    <property type="entry name" value="ABC_TRANSPORTER_2"/>
    <property type="match status" value="1"/>
</dbReference>
<proteinExistence type="inferred from homology"/>
<dbReference type="Gene3D" id="3.40.50.300">
    <property type="entry name" value="P-loop containing nucleotide triphosphate hydrolases"/>
    <property type="match status" value="1"/>
</dbReference>
<dbReference type="Gene3D" id="2.70.50.60">
    <property type="entry name" value="abc- transporter (atp binding component) like domain"/>
    <property type="match status" value="1"/>
</dbReference>
<dbReference type="Pfam" id="PF00005">
    <property type="entry name" value="ABC_tran"/>
    <property type="match status" value="1"/>
</dbReference>
<organism evidence="6 7">
    <name type="scientific">Leptospira harrisiae</name>
    <dbReference type="NCBI Taxonomy" id="2023189"/>
    <lineage>
        <taxon>Bacteria</taxon>
        <taxon>Pseudomonadati</taxon>
        <taxon>Spirochaetota</taxon>
        <taxon>Spirochaetia</taxon>
        <taxon>Leptospirales</taxon>
        <taxon>Leptospiraceae</taxon>
        <taxon>Leptospira</taxon>
    </lineage>
</organism>
<accession>A0A2N0ALZ7</accession>
<dbReference type="PROSITE" id="PS00211">
    <property type="entry name" value="ABC_TRANSPORTER_1"/>
    <property type="match status" value="1"/>
</dbReference>